<dbReference type="InterPro" id="IPR011991">
    <property type="entry name" value="ArsR-like_HTH"/>
</dbReference>
<dbReference type="SUPFAM" id="SSF46785">
    <property type="entry name" value="Winged helix' DNA-binding domain"/>
    <property type="match status" value="1"/>
</dbReference>
<evidence type="ECO:0000313" key="2">
    <source>
        <dbReference type="Proteomes" id="UP001164963"/>
    </source>
</evidence>
<keyword evidence="2" id="KW-1185">Reference proteome</keyword>
<dbReference type="Gene3D" id="1.10.10.10">
    <property type="entry name" value="Winged helix-like DNA-binding domain superfamily/Winged helix DNA-binding domain"/>
    <property type="match status" value="1"/>
</dbReference>
<protein>
    <submittedName>
        <fullName evidence="1">Helix-turn-helix domain-containing protein</fullName>
    </submittedName>
</protein>
<dbReference type="EMBL" id="CP098740">
    <property type="protein sequence ID" value="UZK56474.1"/>
    <property type="molecule type" value="Genomic_DNA"/>
</dbReference>
<name>A0ABY6PWY2_9ACTN</name>
<dbReference type="Pfam" id="PF12840">
    <property type="entry name" value="HTH_20"/>
    <property type="match status" value="1"/>
</dbReference>
<sequence length="212" mass="22057">MSSDDAALDALAVLGDPVRRGLYRYVAAAQGDVTRDAAADGVGVTRAVAAFHLDKLVDAGLLETAFRRLSGRTGPGAGRPSKLYRRADGEHAVSVPPRSYDTVSRLLAEVVERAGLDAELQAAARAAGQAAGAADPVAALRERGYEPYWDCGKLRLNNCPFHALAEQFPALVCGMNLAGIEGLLAEGWSAAMDPLPEGCCVAIEGPEGVGEV</sequence>
<proteinExistence type="predicted"/>
<gene>
    <name evidence="1" type="ORF">NEH16_22440</name>
</gene>
<dbReference type="RefSeq" id="WP_073965372.1">
    <property type="nucleotide sequence ID" value="NZ_CP098740.1"/>
</dbReference>
<reference evidence="1" key="1">
    <citation type="journal article" date="2022" name="Front. Microbiol.">
        <title>Mirubactin C rescues the lethal effect of cell wall biosynthesis mutations in Bacillus subtilis.</title>
        <authorList>
            <person name="Kepplinger B."/>
            <person name="Wen X."/>
            <person name="Tyler A.R."/>
            <person name="Kim B.Y."/>
            <person name="Brown J."/>
            <person name="Banks P."/>
            <person name="Dashti Y."/>
            <person name="Mackenzie E.S."/>
            <person name="Wills C."/>
            <person name="Kawai Y."/>
            <person name="Waldron K.J."/>
            <person name="Allenby N.E.E."/>
            <person name="Wu L.J."/>
            <person name="Hall M.J."/>
            <person name="Errington J."/>
        </authorList>
    </citation>
    <scope>NUCLEOTIDE SEQUENCE</scope>
    <source>
        <strain evidence="1">MDA8-470</strain>
    </source>
</reference>
<dbReference type="InterPro" id="IPR036388">
    <property type="entry name" value="WH-like_DNA-bd_sf"/>
</dbReference>
<dbReference type="Proteomes" id="UP001164963">
    <property type="component" value="Chromosome"/>
</dbReference>
<dbReference type="InterPro" id="IPR036390">
    <property type="entry name" value="WH_DNA-bd_sf"/>
</dbReference>
<organism evidence="1 2">
    <name type="scientific">Streptomyces drozdowiczii</name>
    <dbReference type="NCBI Taxonomy" id="202862"/>
    <lineage>
        <taxon>Bacteria</taxon>
        <taxon>Bacillati</taxon>
        <taxon>Actinomycetota</taxon>
        <taxon>Actinomycetes</taxon>
        <taxon>Kitasatosporales</taxon>
        <taxon>Streptomycetaceae</taxon>
        <taxon>Streptomyces</taxon>
    </lineage>
</organism>
<accession>A0ABY6PWY2</accession>
<dbReference type="CDD" id="cd00090">
    <property type="entry name" value="HTH_ARSR"/>
    <property type="match status" value="1"/>
</dbReference>
<evidence type="ECO:0000313" key="1">
    <source>
        <dbReference type="EMBL" id="UZK56474.1"/>
    </source>
</evidence>